<dbReference type="SUPFAM" id="SSF49764">
    <property type="entry name" value="HSP20-like chaperones"/>
    <property type="match status" value="1"/>
</dbReference>
<dbReference type="OMA" id="WIKKCEE"/>
<dbReference type="InterPro" id="IPR044563">
    <property type="entry name" value="Sgt1-like"/>
</dbReference>
<protein>
    <recommendedName>
        <fullName evidence="9">SGS domain-containing protein</fullName>
    </recommendedName>
</protein>
<dbReference type="Gene3D" id="2.60.40.790">
    <property type="match status" value="1"/>
</dbReference>
<dbReference type="Pfam" id="PF13431">
    <property type="entry name" value="TPR_17"/>
    <property type="match status" value="1"/>
</dbReference>
<dbReference type="InterPro" id="IPR007052">
    <property type="entry name" value="CS_dom"/>
</dbReference>
<dbReference type="OrthoDB" id="1898560at2759"/>
<dbReference type="Gene3D" id="1.25.40.10">
    <property type="entry name" value="Tetratricopeptide repeat domain"/>
    <property type="match status" value="1"/>
</dbReference>
<feature type="domain" description="CS" evidence="4">
    <location>
        <begin position="155"/>
        <end position="244"/>
    </location>
</feature>
<comment type="similarity">
    <text evidence="1">Belongs to the SGT1 family.</text>
</comment>
<feature type="region of interest" description="Disordered" evidence="2">
    <location>
        <begin position="116"/>
        <end position="149"/>
    </location>
</feature>
<dbReference type="Proteomes" id="UP000039324">
    <property type="component" value="Unassembled WGS sequence"/>
</dbReference>
<accession>A0A0G4J8X5</accession>
<evidence type="ECO:0000256" key="2">
    <source>
        <dbReference type="SAM" id="MobiDB-lite"/>
    </source>
</evidence>
<name>A0A0G4J8X5_PLABS</name>
<dbReference type="STRING" id="37360.A0A0G4J8X5"/>
<dbReference type="EMBL" id="OVEO01000012">
    <property type="protein sequence ID" value="SPQ99803.1"/>
    <property type="molecule type" value="Genomic_DNA"/>
</dbReference>
<sequence length="349" mass="38705">MASFASEGNGLFVDEDWQGALRAYTKAIDADPANADLYGRRAATLLKLGRAADALVDAEKGLELAPDNALLNLRAGICAFQLDSFRSSKQFLTKAQALGAKDADVWLRKCSAELADDEGAADARPDEKQPSSSPPPPPTDEREERPPEASPITLAQKARDSFYDKPDVATYVILAKDLKPEDVSVDLKEDAAEVKITFADGSKMHKLIHLFATIVPGQSKFELNRYKLQLIMKKATPGSWPRVQHDVNSDSNLIALYPTSSKKKQDWGSIERQVIEEEEKETPDGDAALNKLFQQIYRNASDETKRAMIKSYQTSGGTVLSTNWEEVKDKDYEEKIEAPTGMEVHRWTE</sequence>
<evidence type="ECO:0008006" key="9">
    <source>
        <dbReference type="Google" id="ProtNLM"/>
    </source>
</evidence>
<evidence type="ECO:0000313" key="5">
    <source>
        <dbReference type="EMBL" id="CEP03844.1"/>
    </source>
</evidence>
<evidence type="ECO:0000313" key="7">
    <source>
        <dbReference type="Proteomes" id="UP000039324"/>
    </source>
</evidence>
<organism evidence="5 7">
    <name type="scientific">Plasmodiophora brassicae</name>
    <name type="common">Clubroot disease agent</name>
    <dbReference type="NCBI Taxonomy" id="37360"/>
    <lineage>
        <taxon>Eukaryota</taxon>
        <taxon>Sar</taxon>
        <taxon>Rhizaria</taxon>
        <taxon>Endomyxa</taxon>
        <taxon>Phytomyxea</taxon>
        <taxon>Plasmodiophorida</taxon>
        <taxon>Plasmodiophoridae</taxon>
        <taxon>Plasmodiophora</taxon>
    </lineage>
</organism>
<geneLocation type="mitochondrion" evidence="6"/>
<dbReference type="EMBL" id="CDSF01000155">
    <property type="protein sequence ID" value="CEP03844.1"/>
    <property type="molecule type" value="Genomic_DNA"/>
</dbReference>
<dbReference type="CDD" id="cd06466">
    <property type="entry name" value="p23_CS_SGT1_like"/>
    <property type="match status" value="1"/>
</dbReference>
<evidence type="ECO:0000259" key="3">
    <source>
        <dbReference type="PROSITE" id="PS51048"/>
    </source>
</evidence>
<dbReference type="SUPFAM" id="SSF48452">
    <property type="entry name" value="TPR-like"/>
    <property type="match status" value="1"/>
</dbReference>
<evidence type="ECO:0000256" key="1">
    <source>
        <dbReference type="ARBA" id="ARBA00008509"/>
    </source>
</evidence>
<evidence type="ECO:0000313" key="6">
    <source>
        <dbReference type="EMBL" id="SPQ99803.1"/>
    </source>
</evidence>
<dbReference type="GO" id="GO:0051087">
    <property type="term" value="F:protein-folding chaperone binding"/>
    <property type="evidence" value="ECO:0007669"/>
    <property type="project" value="InterPro"/>
</dbReference>
<dbReference type="InterPro" id="IPR019734">
    <property type="entry name" value="TPR_rpt"/>
</dbReference>
<keyword evidence="6" id="KW-0496">Mitochondrion</keyword>
<dbReference type="SMART" id="SM00028">
    <property type="entry name" value="TPR"/>
    <property type="match status" value="3"/>
</dbReference>
<dbReference type="InterPro" id="IPR008978">
    <property type="entry name" value="HSP20-like_chaperone"/>
</dbReference>
<dbReference type="Pfam" id="PF05002">
    <property type="entry name" value="SGS"/>
    <property type="match status" value="1"/>
</dbReference>
<dbReference type="AlphaFoldDB" id="A0A0G4J8X5"/>
<reference evidence="5 7" key="1">
    <citation type="submission" date="2015-02" db="EMBL/GenBank/DDBJ databases">
        <authorList>
            <person name="Chooi Y.-H."/>
        </authorList>
    </citation>
    <scope>NUCLEOTIDE SEQUENCE [LARGE SCALE GENOMIC DNA]</scope>
    <source>
        <strain evidence="5">E3</strain>
    </source>
</reference>
<proteinExistence type="inferred from homology"/>
<dbReference type="InterPro" id="IPR007699">
    <property type="entry name" value="SGS_dom"/>
</dbReference>
<dbReference type="InterPro" id="IPR011990">
    <property type="entry name" value="TPR-like_helical_dom_sf"/>
</dbReference>
<dbReference type="PROSITE" id="PS51048">
    <property type="entry name" value="SGS"/>
    <property type="match status" value="1"/>
</dbReference>
<evidence type="ECO:0000259" key="4">
    <source>
        <dbReference type="PROSITE" id="PS51203"/>
    </source>
</evidence>
<dbReference type="Proteomes" id="UP000290189">
    <property type="component" value="Unassembled WGS sequence"/>
</dbReference>
<gene>
    <name evidence="5" type="ORF">PBRA_003451</name>
    <name evidence="6" type="ORF">PLBR_LOCUS7018</name>
</gene>
<reference evidence="6 8" key="2">
    <citation type="submission" date="2018-03" db="EMBL/GenBank/DDBJ databases">
        <authorList>
            <person name="Fogelqvist J."/>
        </authorList>
    </citation>
    <scope>NUCLEOTIDE SEQUENCE [LARGE SCALE GENOMIC DNA]</scope>
</reference>
<keyword evidence="7" id="KW-1185">Reference proteome</keyword>
<dbReference type="PROSITE" id="PS51203">
    <property type="entry name" value="CS"/>
    <property type="match status" value="1"/>
</dbReference>
<dbReference type="PANTHER" id="PTHR45862">
    <property type="entry name" value="PROTEIN SGT1 HOMOLOG"/>
    <property type="match status" value="1"/>
</dbReference>
<evidence type="ECO:0000313" key="8">
    <source>
        <dbReference type="Proteomes" id="UP000290189"/>
    </source>
</evidence>
<feature type="domain" description="SGS" evidence="3">
    <location>
        <begin position="256"/>
        <end position="349"/>
    </location>
</feature>